<dbReference type="STRING" id="121290.APY04_1794"/>
<dbReference type="AlphaFoldDB" id="A0A109BGM8"/>
<dbReference type="Gene3D" id="3.40.50.720">
    <property type="entry name" value="NAD(P)-binding Rossmann-like Domain"/>
    <property type="match status" value="1"/>
</dbReference>
<feature type="binding site" evidence="12">
    <location>
        <begin position="10"/>
        <end position="17"/>
    </location>
    <ligand>
        <name>NADP(+)</name>
        <dbReference type="ChEBI" id="CHEBI:58349"/>
    </ligand>
</feature>
<dbReference type="InterPro" id="IPR045865">
    <property type="entry name" value="ACT-like_dom_sf"/>
</dbReference>
<dbReference type="PROSITE" id="PS51671">
    <property type="entry name" value="ACT"/>
    <property type="match status" value="1"/>
</dbReference>
<name>A0A109BGM8_HYPSL</name>
<dbReference type="PANTHER" id="PTHR43331">
    <property type="entry name" value="HOMOSERINE DEHYDROGENASE"/>
    <property type="match status" value="1"/>
</dbReference>
<dbReference type="PIRSF" id="PIRSF000098">
    <property type="entry name" value="Homoser_dehydrog"/>
    <property type="match status" value="1"/>
</dbReference>
<evidence type="ECO:0000256" key="3">
    <source>
        <dbReference type="ARBA" id="ARBA00006753"/>
    </source>
</evidence>
<comment type="pathway">
    <text evidence="2">Amino-acid biosynthesis; L-methionine biosynthesis via de novo pathway; L-homoserine from L-aspartate: step 3/3.</text>
</comment>
<evidence type="ECO:0000256" key="2">
    <source>
        <dbReference type="ARBA" id="ARBA00005062"/>
    </source>
</evidence>
<dbReference type="GO" id="GO:0009086">
    <property type="term" value="P:methionine biosynthetic process"/>
    <property type="evidence" value="ECO:0007669"/>
    <property type="project" value="UniProtKB-KW"/>
</dbReference>
<sequence>MTKSLKLGVAGLGTVGTSLIELLATHRDRLANLGSTVDVVAVSARSKDKHRAIAETAGVTWFDDPIALARDPAIDVFVELIGGEDGVAKEAVEAALNAGKHVVTANKALLAKHGVALAQLAEEKGVALNFEAAVAGGIPVIKTLRESLAANSVRRVYGILNGTCNYILSTMTDEKRSFGDALKEAQDLGYAEADPTFDIGGFDTAHKLAILASLAFGTEINFDEIDVEGIQSITDADIEAAEDMGYCIKLLGVATQTDSGIEMRVNPAMVPEESAIAEVWGATNGVAIDSDFCGSLLLVGPGAGGKATASSVAGDIVDIARGIILPPLMRKAASLTPCVRSKLGSHQGAYYVRLSVYDRPGTMAAIAKHMGDRDISIESMVQGQMRAGVPGAEARTKVRGAPAPVRIITHETTEEAIRQAVEAIEQDGKVSERPQVIRIEKLG</sequence>
<evidence type="ECO:0000256" key="1">
    <source>
        <dbReference type="ARBA" id="ARBA00005056"/>
    </source>
</evidence>
<dbReference type="SUPFAM" id="SSF51735">
    <property type="entry name" value="NAD(P)-binding Rossmann-fold domains"/>
    <property type="match status" value="1"/>
</dbReference>
<dbReference type="Gene3D" id="3.30.360.10">
    <property type="entry name" value="Dihydrodipicolinate Reductase, domain 2"/>
    <property type="match status" value="1"/>
</dbReference>
<dbReference type="SUPFAM" id="SSF55347">
    <property type="entry name" value="Glyceraldehyde-3-phosphate dehydrogenase-like, C-terminal domain"/>
    <property type="match status" value="1"/>
</dbReference>
<dbReference type="CDD" id="cd04881">
    <property type="entry name" value="ACT_HSDH-Hom"/>
    <property type="match status" value="1"/>
</dbReference>
<dbReference type="NCBIfam" id="NF004976">
    <property type="entry name" value="PRK06349.1"/>
    <property type="match status" value="1"/>
</dbReference>
<dbReference type="PATRIC" id="fig|121290.4.peg.3425"/>
<feature type="domain" description="ACT" evidence="14">
    <location>
        <begin position="351"/>
        <end position="438"/>
    </location>
</feature>
<evidence type="ECO:0000259" key="14">
    <source>
        <dbReference type="PROSITE" id="PS51671"/>
    </source>
</evidence>
<feature type="binding site" evidence="12">
    <location>
        <position position="192"/>
    </location>
    <ligand>
        <name>L-homoserine</name>
        <dbReference type="ChEBI" id="CHEBI:57476"/>
    </ligand>
</feature>
<evidence type="ECO:0000256" key="5">
    <source>
        <dbReference type="ARBA" id="ARBA00013376"/>
    </source>
</evidence>
<dbReference type="Pfam" id="PF00742">
    <property type="entry name" value="Homoserine_dh"/>
    <property type="match status" value="1"/>
</dbReference>
<dbReference type="InterPro" id="IPR036291">
    <property type="entry name" value="NAD(P)-bd_dom_sf"/>
</dbReference>
<keyword evidence="8 12" id="KW-0521">NADP</keyword>
<dbReference type="EC" id="1.1.1.3" evidence="4"/>
<comment type="similarity">
    <text evidence="3 13">Belongs to the homoserine dehydrogenase family.</text>
</comment>
<accession>A0A109BGM8</accession>
<dbReference type="UniPathway" id="UPA00050">
    <property type="reaction ID" value="UER00063"/>
</dbReference>
<keyword evidence="16" id="KW-1185">Reference proteome</keyword>
<dbReference type="GO" id="GO:0004412">
    <property type="term" value="F:homoserine dehydrogenase activity"/>
    <property type="evidence" value="ECO:0007669"/>
    <property type="project" value="UniProtKB-EC"/>
</dbReference>
<evidence type="ECO:0000256" key="8">
    <source>
        <dbReference type="ARBA" id="ARBA00022857"/>
    </source>
</evidence>
<gene>
    <name evidence="15" type="ORF">APY04_1794</name>
</gene>
<dbReference type="Pfam" id="PF01842">
    <property type="entry name" value="ACT"/>
    <property type="match status" value="1"/>
</dbReference>
<dbReference type="EMBL" id="LMTR01000057">
    <property type="protein sequence ID" value="KWT68468.1"/>
    <property type="molecule type" value="Genomic_DNA"/>
</dbReference>
<dbReference type="SUPFAM" id="SSF55021">
    <property type="entry name" value="ACT-like"/>
    <property type="match status" value="1"/>
</dbReference>
<protein>
    <recommendedName>
        <fullName evidence="5">Homoserine dehydrogenase</fullName>
        <ecNumber evidence="4">1.1.1.3</ecNumber>
    </recommendedName>
</protein>
<dbReference type="FunFam" id="3.30.360.10:FF:000005">
    <property type="entry name" value="Homoserine dehydrogenase"/>
    <property type="match status" value="1"/>
</dbReference>
<evidence type="ECO:0000313" key="15">
    <source>
        <dbReference type="EMBL" id="KWT68468.1"/>
    </source>
</evidence>
<dbReference type="Pfam" id="PF03447">
    <property type="entry name" value="NAD_binding_3"/>
    <property type="match status" value="1"/>
</dbReference>
<dbReference type="Proteomes" id="UP000059074">
    <property type="component" value="Unassembled WGS sequence"/>
</dbReference>
<evidence type="ECO:0000256" key="11">
    <source>
        <dbReference type="PIRSR" id="PIRSR000098-1"/>
    </source>
</evidence>
<evidence type="ECO:0000256" key="4">
    <source>
        <dbReference type="ARBA" id="ARBA00013213"/>
    </source>
</evidence>
<evidence type="ECO:0000256" key="6">
    <source>
        <dbReference type="ARBA" id="ARBA00022605"/>
    </source>
</evidence>
<organism evidence="15 16">
    <name type="scientific">Hyphomicrobium sulfonivorans</name>
    <dbReference type="NCBI Taxonomy" id="121290"/>
    <lineage>
        <taxon>Bacteria</taxon>
        <taxon>Pseudomonadati</taxon>
        <taxon>Pseudomonadota</taxon>
        <taxon>Alphaproteobacteria</taxon>
        <taxon>Hyphomicrobiales</taxon>
        <taxon>Hyphomicrobiaceae</taxon>
        <taxon>Hyphomicrobium</taxon>
    </lineage>
</organism>
<feature type="active site" description="Proton donor" evidence="11">
    <location>
        <position position="207"/>
    </location>
</feature>
<evidence type="ECO:0000256" key="7">
    <source>
        <dbReference type="ARBA" id="ARBA00022697"/>
    </source>
</evidence>
<dbReference type="InterPro" id="IPR002912">
    <property type="entry name" value="ACT_dom"/>
</dbReference>
<evidence type="ECO:0000256" key="12">
    <source>
        <dbReference type="PIRSR" id="PIRSR000098-2"/>
    </source>
</evidence>
<keyword evidence="9 15" id="KW-0560">Oxidoreductase</keyword>
<dbReference type="Gene3D" id="3.30.70.260">
    <property type="match status" value="1"/>
</dbReference>
<evidence type="ECO:0000256" key="9">
    <source>
        <dbReference type="ARBA" id="ARBA00023002"/>
    </source>
</evidence>
<dbReference type="PANTHER" id="PTHR43331:SF1">
    <property type="entry name" value="HOMOSERINE DEHYDROGENASE"/>
    <property type="match status" value="1"/>
</dbReference>
<dbReference type="InterPro" id="IPR016204">
    <property type="entry name" value="HDH"/>
</dbReference>
<keyword evidence="6" id="KW-0028">Amino-acid biosynthesis</keyword>
<dbReference type="RefSeq" id="WP_068461703.1">
    <property type="nucleotide sequence ID" value="NZ_LMTR01000057.1"/>
</dbReference>
<dbReference type="InterPro" id="IPR005106">
    <property type="entry name" value="Asp/hSer_DH_NAD-bd"/>
</dbReference>
<reference evidence="15 16" key="1">
    <citation type="submission" date="2015-10" db="EMBL/GenBank/DDBJ databases">
        <title>Transcriptomic analysis of a linuron degrading triple-species bacterial consortium.</title>
        <authorList>
            <person name="Albers P."/>
        </authorList>
    </citation>
    <scope>NUCLEOTIDE SEQUENCE [LARGE SCALE GENOMIC DNA]</scope>
    <source>
        <strain evidence="15 16">WDL6</strain>
    </source>
</reference>
<keyword evidence="7" id="KW-0791">Threonine biosynthesis</keyword>
<evidence type="ECO:0000256" key="10">
    <source>
        <dbReference type="ARBA" id="ARBA00023167"/>
    </source>
</evidence>
<comment type="caution">
    <text evidence="15">The sequence shown here is derived from an EMBL/GenBank/DDBJ whole genome shotgun (WGS) entry which is preliminary data.</text>
</comment>
<dbReference type="PROSITE" id="PS01042">
    <property type="entry name" value="HOMOSER_DHGENASE"/>
    <property type="match status" value="1"/>
</dbReference>
<keyword evidence="10" id="KW-0486">Methionine biosynthesis</keyword>
<feature type="binding site" evidence="12">
    <location>
        <position position="107"/>
    </location>
    <ligand>
        <name>NADPH</name>
        <dbReference type="ChEBI" id="CHEBI:57783"/>
    </ligand>
</feature>
<dbReference type="InterPro" id="IPR019811">
    <property type="entry name" value="HDH_CS"/>
</dbReference>
<evidence type="ECO:0000313" key="16">
    <source>
        <dbReference type="Proteomes" id="UP000059074"/>
    </source>
</evidence>
<proteinExistence type="inferred from homology"/>
<dbReference type="UniPathway" id="UPA00051">
    <property type="reaction ID" value="UER00465"/>
</dbReference>
<dbReference type="GO" id="GO:0050661">
    <property type="term" value="F:NADP binding"/>
    <property type="evidence" value="ECO:0007669"/>
    <property type="project" value="InterPro"/>
</dbReference>
<dbReference type="GO" id="GO:0009088">
    <property type="term" value="P:threonine biosynthetic process"/>
    <property type="evidence" value="ECO:0007669"/>
    <property type="project" value="UniProtKB-UniPathway"/>
</dbReference>
<comment type="pathway">
    <text evidence="1">Amino-acid biosynthesis; L-threonine biosynthesis; L-threonine from L-aspartate: step 3/5.</text>
</comment>
<evidence type="ECO:0000256" key="13">
    <source>
        <dbReference type="RuleBase" id="RU004171"/>
    </source>
</evidence>
<dbReference type="InterPro" id="IPR001342">
    <property type="entry name" value="HDH_cat"/>
</dbReference>
<dbReference type="OrthoDB" id="9808167at2"/>